<keyword evidence="2" id="KW-1185">Reference proteome</keyword>
<sequence length="104" mass="11131">MLESLYELTGVQSFILAVDASNPSDMGFLGGTIAGREFWRGLRSGGDAGAKAFKNHCLRELELSRPTLPIAFEDGPSSRASSAKAGPARSLKTDLYDGVRKALR</sequence>
<gene>
    <name evidence="1" type="ORF">H0H81_000314</name>
</gene>
<dbReference type="EMBL" id="JABCKI010006231">
    <property type="protein sequence ID" value="KAG5634924.1"/>
    <property type="molecule type" value="Genomic_DNA"/>
</dbReference>
<evidence type="ECO:0000313" key="2">
    <source>
        <dbReference type="Proteomes" id="UP000717328"/>
    </source>
</evidence>
<accession>A0A9P7FQ41</accession>
<name>A0A9P7FQ41_9AGAR</name>
<dbReference type="AlphaFoldDB" id="A0A9P7FQ41"/>
<proteinExistence type="predicted"/>
<dbReference type="Proteomes" id="UP000717328">
    <property type="component" value="Unassembled WGS sequence"/>
</dbReference>
<reference evidence="1" key="2">
    <citation type="submission" date="2021-10" db="EMBL/GenBank/DDBJ databases">
        <title>Phylogenomics reveals ancestral predisposition of the termite-cultivated fungus Termitomyces towards a domesticated lifestyle.</title>
        <authorList>
            <person name="Auxier B."/>
            <person name="Grum-Grzhimaylo A."/>
            <person name="Cardenas M.E."/>
            <person name="Lodge J.D."/>
            <person name="Laessoe T."/>
            <person name="Pedersen O."/>
            <person name="Smith M.E."/>
            <person name="Kuyper T.W."/>
            <person name="Franco-Molano E.A."/>
            <person name="Baroni T.J."/>
            <person name="Aanen D.K."/>
        </authorList>
    </citation>
    <scope>NUCLEOTIDE SEQUENCE</scope>
    <source>
        <strain evidence="1">D49</strain>
    </source>
</reference>
<reference evidence="1" key="1">
    <citation type="submission" date="2021-02" db="EMBL/GenBank/DDBJ databases">
        <authorList>
            <person name="Nieuwenhuis M."/>
            <person name="Van De Peppel L.J.J."/>
        </authorList>
    </citation>
    <scope>NUCLEOTIDE SEQUENCE</scope>
    <source>
        <strain evidence="1">D49</strain>
    </source>
</reference>
<organism evidence="1 2">
    <name type="scientific">Sphagnurus paluster</name>
    <dbReference type="NCBI Taxonomy" id="117069"/>
    <lineage>
        <taxon>Eukaryota</taxon>
        <taxon>Fungi</taxon>
        <taxon>Dikarya</taxon>
        <taxon>Basidiomycota</taxon>
        <taxon>Agaricomycotina</taxon>
        <taxon>Agaricomycetes</taxon>
        <taxon>Agaricomycetidae</taxon>
        <taxon>Agaricales</taxon>
        <taxon>Tricholomatineae</taxon>
        <taxon>Lyophyllaceae</taxon>
        <taxon>Sphagnurus</taxon>
    </lineage>
</organism>
<dbReference type="OrthoDB" id="3223825at2759"/>
<evidence type="ECO:0000313" key="1">
    <source>
        <dbReference type="EMBL" id="KAG5634924.1"/>
    </source>
</evidence>
<protein>
    <submittedName>
        <fullName evidence="1">Uncharacterized protein</fullName>
    </submittedName>
</protein>
<comment type="caution">
    <text evidence="1">The sequence shown here is derived from an EMBL/GenBank/DDBJ whole genome shotgun (WGS) entry which is preliminary data.</text>
</comment>